<reference evidence="2" key="1">
    <citation type="submission" date="2013-11" db="EMBL/GenBank/DDBJ databases">
        <title>Genome sequence of the fusiform rust pathogen reveals effectors for host alternation and coevolution with pine.</title>
        <authorList>
            <consortium name="DOE Joint Genome Institute"/>
            <person name="Smith K."/>
            <person name="Pendleton A."/>
            <person name="Kubisiak T."/>
            <person name="Anderson C."/>
            <person name="Salamov A."/>
            <person name="Aerts A."/>
            <person name="Riley R."/>
            <person name="Clum A."/>
            <person name="Lindquist E."/>
            <person name="Ence D."/>
            <person name="Campbell M."/>
            <person name="Kronenberg Z."/>
            <person name="Feau N."/>
            <person name="Dhillon B."/>
            <person name="Hamelin R."/>
            <person name="Burleigh J."/>
            <person name="Smith J."/>
            <person name="Yandell M."/>
            <person name="Nelson C."/>
            <person name="Grigoriev I."/>
            <person name="Davis J."/>
        </authorList>
    </citation>
    <scope>NUCLEOTIDE SEQUENCE</scope>
    <source>
        <strain evidence="2">G11</strain>
    </source>
</reference>
<dbReference type="PANTHER" id="PTHR46177:SF1">
    <property type="entry name" value="INTEGRASE CATALYTIC DOMAIN-CONTAINING PROTEIN"/>
    <property type="match status" value="1"/>
</dbReference>
<gene>
    <name evidence="2" type="ORF">CROQUDRAFT_18641</name>
</gene>
<proteinExistence type="predicted"/>
<dbReference type="AlphaFoldDB" id="A0A9P6NDM4"/>
<evidence type="ECO:0000313" key="2">
    <source>
        <dbReference type="EMBL" id="KAG0144179.1"/>
    </source>
</evidence>
<accession>A0A9P6NDM4</accession>
<protein>
    <recommendedName>
        <fullName evidence="1">Integrase core domain-containing protein</fullName>
    </recommendedName>
</protein>
<dbReference type="InterPro" id="IPR058913">
    <property type="entry name" value="Integrase_dom_put"/>
</dbReference>
<organism evidence="2 3">
    <name type="scientific">Cronartium quercuum f. sp. fusiforme G11</name>
    <dbReference type="NCBI Taxonomy" id="708437"/>
    <lineage>
        <taxon>Eukaryota</taxon>
        <taxon>Fungi</taxon>
        <taxon>Dikarya</taxon>
        <taxon>Basidiomycota</taxon>
        <taxon>Pucciniomycotina</taxon>
        <taxon>Pucciniomycetes</taxon>
        <taxon>Pucciniales</taxon>
        <taxon>Coleosporiaceae</taxon>
        <taxon>Cronartium</taxon>
    </lineage>
</organism>
<dbReference type="OrthoDB" id="5392716at2759"/>
<feature type="domain" description="Integrase core" evidence="1">
    <location>
        <begin position="2"/>
        <end position="72"/>
    </location>
</feature>
<dbReference type="EMBL" id="MU167301">
    <property type="protein sequence ID" value="KAG0144179.1"/>
    <property type="molecule type" value="Genomic_DNA"/>
</dbReference>
<feature type="non-terminal residue" evidence="2">
    <location>
        <position position="73"/>
    </location>
</feature>
<dbReference type="Pfam" id="PF24764">
    <property type="entry name" value="rva_4"/>
    <property type="match status" value="1"/>
</dbReference>
<dbReference type="Proteomes" id="UP000886653">
    <property type="component" value="Unassembled WGS sequence"/>
</dbReference>
<evidence type="ECO:0000259" key="1">
    <source>
        <dbReference type="Pfam" id="PF24764"/>
    </source>
</evidence>
<keyword evidence="3" id="KW-1185">Reference proteome</keyword>
<dbReference type="PANTHER" id="PTHR46177">
    <property type="entry name" value="INTEGRASE CATALYTIC DOMAIN-CONTAINING PROTEIN"/>
    <property type="match status" value="1"/>
</dbReference>
<name>A0A9P6NDM4_9BASI</name>
<evidence type="ECO:0000313" key="3">
    <source>
        <dbReference type="Proteomes" id="UP000886653"/>
    </source>
</evidence>
<feature type="non-terminal residue" evidence="2">
    <location>
        <position position="1"/>
    </location>
</feature>
<sequence>GPNFSWAVDGHDKLKPIGICIYGAIDAWRCKVLRLHVAINHNDPQCIRRVIFLQTVEQVGICPQKVTTDKGTK</sequence>
<comment type="caution">
    <text evidence="2">The sequence shown here is derived from an EMBL/GenBank/DDBJ whole genome shotgun (WGS) entry which is preliminary data.</text>
</comment>